<organism evidence="2">
    <name type="scientific">Bicosoecida sp. CB-2014</name>
    <dbReference type="NCBI Taxonomy" id="1486930"/>
    <lineage>
        <taxon>Eukaryota</taxon>
        <taxon>Sar</taxon>
        <taxon>Stramenopiles</taxon>
        <taxon>Bigyra</taxon>
        <taxon>Opalozoa</taxon>
        <taxon>Bicosoecida</taxon>
    </lineage>
</organism>
<feature type="compositionally biased region" description="Gly residues" evidence="1">
    <location>
        <begin position="313"/>
        <end position="324"/>
    </location>
</feature>
<evidence type="ECO:0000313" key="2">
    <source>
        <dbReference type="EMBL" id="CAD8910209.1"/>
    </source>
</evidence>
<feature type="region of interest" description="Disordered" evidence="1">
    <location>
        <begin position="286"/>
        <end position="336"/>
    </location>
</feature>
<name>A0A7S1C7D2_9STRA</name>
<dbReference type="InterPro" id="IPR036397">
    <property type="entry name" value="RNaseH_sf"/>
</dbReference>
<dbReference type="EMBL" id="HBFS01005057">
    <property type="protein sequence ID" value="CAD8910209.1"/>
    <property type="molecule type" value="Transcribed_RNA"/>
</dbReference>
<evidence type="ECO:0008006" key="3">
    <source>
        <dbReference type="Google" id="ProtNLM"/>
    </source>
</evidence>
<dbReference type="PANTHER" id="PTHR43040">
    <property type="entry name" value="RIBONUCLEASE D"/>
    <property type="match status" value="1"/>
</dbReference>
<dbReference type="GO" id="GO:0003676">
    <property type="term" value="F:nucleic acid binding"/>
    <property type="evidence" value="ECO:0007669"/>
    <property type="project" value="InterPro"/>
</dbReference>
<dbReference type="AlphaFoldDB" id="A0A7S1C7D2"/>
<dbReference type="InterPro" id="IPR012337">
    <property type="entry name" value="RNaseH-like_sf"/>
</dbReference>
<sequence length="336" mass="34412">MDDIRFIDTAAGVSDAVTALAGAASVALDLEGINLGRSGTPVLMQATAGDGTTIWLIDLAALGAAAFDTPGADAAAGTTMRDILAHATAPTAPLGSAAPSAAADDPRSFPELLLIDCRADNDALWAKYGVKLDAPRVRDLQLYDVAFRAVSTNRGTAPKHLQGGAKMRAAAVERGTLPPSPTFDEAAKALFAPELGGTYDVWLARPLDETLVSYAAADVAELHRLWAWARNRKWLAKWQGAIDRATAERVALCESPAFVAGDKENAFAPRMKARDAYVRVTPAARAGGGGARAGGGRGGGSKDRRDAHRLAAGGAGGAGGGSGGAACTRRDGAARA</sequence>
<dbReference type="SUPFAM" id="SSF53098">
    <property type="entry name" value="Ribonuclease H-like"/>
    <property type="match status" value="1"/>
</dbReference>
<feature type="compositionally biased region" description="Basic and acidic residues" evidence="1">
    <location>
        <begin position="300"/>
        <end position="309"/>
    </location>
</feature>
<dbReference type="PANTHER" id="PTHR43040:SF1">
    <property type="entry name" value="RIBONUCLEASE D"/>
    <property type="match status" value="1"/>
</dbReference>
<reference evidence="2" key="1">
    <citation type="submission" date="2021-01" db="EMBL/GenBank/DDBJ databases">
        <authorList>
            <person name="Corre E."/>
            <person name="Pelletier E."/>
            <person name="Niang G."/>
            <person name="Scheremetjew M."/>
            <person name="Finn R."/>
            <person name="Kale V."/>
            <person name="Holt S."/>
            <person name="Cochrane G."/>
            <person name="Meng A."/>
            <person name="Brown T."/>
            <person name="Cohen L."/>
        </authorList>
    </citation>
    <scope>NUCLEOTIDE SEQUENCE</scope>
    <source>
        <strain evidence="2">Ms1</strain>
    </source>
</reference>
<feature type="compositionally biased region" description="Gly residues" evidence="1">
    <location>
        <begin position="286"/>
        <end position="299"/>
    </location>
</feature>
<dbReference type="Gene3D" id="3.30.420.10">
    <property type="entry name" value="Ribonuclease H-like superfamily/Ribonuclease H"/>
    <property type="match status" value="1"/>
</dbReference>
<gene>
    <name evidence="2" type="ORF">BSP0115_LOCUS3413</name>
</gene>
<accession>A0A7S1C7D2</accession>
<protein>
    <recommendedName>
        <fullName evidence="3">3'-5' exonuclease domain-containing protein</fullName>
    </recommendedName>
</protein>
<evidence type="ECO:0000256" key="1">
    <source>
        <dbReference type="SAM" id="MobiDB-lite"/>
    </source>
</evidence>
<proteinExistence type="predicted"/>